<keyword evidence="6" id="KW-0379">Hydroxylation</keyword>
<accession>A0A2K2CW61</accession>
<dbReference type="EnsemblPlants" id="PNT66271">
    <property type="protein sequence ID" value="PNT66271"/>
    <property type="gene ID" value="BRADI_3g09452v3"/>
</dbReference>
<evidence type="ECO:0000256" key="1">
    <source>
        <dbReference type="ARBA" id="ARBA00004613"/>
    </source>
</evidence>
<evidence type="ECO:0000313" key="9">
    <source>
        <dbReference type="EnsemblPlants" id="PNT66271"/>
    </source>
</evidence>
<keyword evidence="4" id="KW-0732">Signal</keyword>
<evidence type="ECO:0000313" key="8">
    <source>
        <dbReference type="EMBL" id="PNT66271.1"/>
    </source>
</evidence>
<dbReference type="PANTHER" id="PTHR33869:SF27">
    <property type="entry name" value="OS02G0250100 PROTEIN"/>
    <property type="match status" value="1"/>
</dbReference>
<sequence>MRSAKRESRKARRDPRKAATSTLCGAAAPVGREELIPVSLARFLSTRRWDGAVLSSSSLRRPRASASSPELHSTLRLLFRRTQQDMESSIIPTSSLEEAVAVNMPAASASTTAAVRPREEIAEMVYGSSKRLSPGGPNPQHH</sequence>
<evidence type="ECO:0000256" key="3">
    <source>
        <dbReference type="ARBA" id="ARBA00022525"/>
    </source>
</evidence>
<evidence type="ECO:0000256" key="5">
    <source>
        <dbReference type="ARBA" id="ARBA00023180"/>
    </source>
</evidence>
<name>A0A2K2CW61_BRADI</name>
<proteinExistence type="inferred from homology"/>
<dbReference type="GO" id="GO:0005576">
    <property type="term" value="C:extracellular region"/>
    <property type="evidence" value="ECO:0007669"/>
    <property type="project" value="UniProtKB-SubCell"/>
</dbReference>
<evidence type="ECO:0000256" key="7">
    <source>
        <dbReference type="SAM" id="MobiDB-lite"/>
    </source>
</evidence>
<reference evidence="8" key="2">
    <citation type="submission" date="2017-06" db="EMBL/GenBank/DDBJ databases">
        <title>WGS assembly of Brachypodium distachyon.</title>
        <authorList>
            <consortium name="The International Brachypodium Initiative"/>
            <person name="Lucas S."/>
            <person name="Harmon-Smith M."/>
            <person name="Lail K."/>
            <person name="Tice H."/>
            <person name="Grimwood J."/>
            <person name="Bruce D."/>
            <person name="Barry K."/>
            <person name="Shu S."/>
            <person name="Lindquist E."/>
            <person name="Wang M."/>
            <person name="Pitluck S."/>
            <person name="Vogel J.P."/>
            <person name="Garvin D.F."/>
            <person name="Mockler T.C."/>
            <person name="Schmutz J."/>
            <person name="Rokhsar D."/>
            <person name="Bevan M.W."/>
        </authorList>
    </citation>
    <scope>NUCLEOTIDE SEQUENCE</scope>
    <source>
        <strain evidence="8">Bd21</strain>
    </source>
</reference>
<comment type="similarity">
    <text evidence="2">Belongs to the CLV3/ESR signal peptide family.</text>
</comment>
<organism evidence="8">
    <name type="scientific">Brachypodium distachyon</name>
    <name type="common">Purple false brome</name>
    <name type="synonym">Trachynia distachya</name>
    <dbReference type="NCBI Taxonomy" id="15368"/>
    <lineage>
        <taxon>Eukaryota</taxon>
        <taxon>Viridiplantae</taxon>
        <taxon>Streptophyta</taxon>
        <taxon>Embryophyta</taxon>
        <taxon>Tracheophyta</taxon>
        <taxon>Spermatophyta</taxon>
        <taxon>Magnoliopsida</taxon>
        <taxon>Liliopsida</taxon>
        <taxon>Poales</taxon>
        <taxon>Poaceae</taxon>
        <taxon>BOP clade</taxon>
        <taxon>Pooideae</taxon>
        <taxon>Stipodae</taxon>
        <taxon>Brachypodieae</taxon>
        <taxon>Brachypodium</taxon>
    </lineage>
</organism>
<dbReference type="GO" id="GO:0033612">
    <property type="term" value="F:receptor serine/threonine kinase binding"/>
    <property type="evidence" value="ECO:0000318"/>
    <property type="project" value="GO_Central"/>
</dbReference>
<dbReference type="AlphaFoldDB" id="A0A2K2CW61"/>
<keyword evidence="3" id="KW-0964">Secreted</keyword>
<evidence type="ECO:0000256" key="6">
    <source>
        <dbReference type="ARBA" id="ARBA00023278"/>
    </source>
</evidence>
<protein>
    <submittedName>
        <fullName evidence="8 9">Uncharacterized protein</fullName>
    </submittedName>
</protein>
<feature type="region of interest" description="Disordered" evidence="7">
    <location>
        <begin position="1"/>
        <end position="25"/>
    </location>
</feature>
<evidence type="ECO:0000256" key="4">
    <source>
        <dbReference type="ARBA" id="ARBA00022729"/>
    </source>
</evidence>
<dbReference type="OrthoDB" id="691169at2759"/>
<dbReference type="Gramene" id="PNT66271">
    <property type="protein sequence ID" value="PNT66271"/>
    <property type="gene ID" value="BRADI_3g09452v3"/>
</dbReference>
<reference evidence="9" key="3">
    <citation type="submission" date="2018-08" db="UniProtKB">
        <authorList>
            <consortium name="EnsemblPlants"/>
        </authorList>
    </citation>
    <scope>IDENTIFICATION</scope>
    <source>
        <strain evidence="9">cv. Bd21</strain>
    </source>
</reference>
<gene>
    <name evidence="8" type="ORF">BRADI_3g09452v3</name>
</gene>
<dbReference type="InterPro" id="IPR039616">
    <property type="entry name" value="CLE1-4"/>
</dbReference>
<comment type="subcellular location">
    <subcellularLocation>
        <location evidence="1">Secreted</location>
    </subcellularLocation>
</comment>
<dbReference type="Proteomes" id="UP000008810">
    <property type="component" value="Chromosome 3"/>
</dbReference>
<keyword evidence="5" id="KW-0325">Glycoprotein</keyword>
<evidence type="ECO:0000313" key="10">
    <source>
        <dbReference type="Proteomes" id="UP000008810"/>
    </source>
</evidence>
<evidence type="ECO:0000256" key="2">
    <source>
        <dbReference type="ARBA" id="ARBA00005416"/>
    </source>
</evidence>
<dbReference type="PANTHER" id="PTHR33869">
    <property type="entry name" value="CLAVATA3/ESR (CLE)-RELATED PROTEIN 3"/>
    <property type="match status" value="1"/>
</dbReference>
<dbReference type="EMBL" id="CM000882">
    <property type="protein sequence ID" value="PNT66271.1"/>
    <property type="molecule type" value="Genomic_DNA"/>
</dbReference>
<dbReference type="ExpressionAtlas" id="A0A2K2CW61">
    <property type="expression patterns" value="baseline"/>
</dbReference>
<dbReference type="InParanoid" id="A0A2K2CW61"/>
<reference evidence="8 9" key="1">
    <citation type="journal article" date="2010" name="Nature">
        <title>Genome sequencing and analysis of the model grass Brachypodium distachyon.</title>
        <authorList>
            <consortium name="International Brachypodium Initiative"/>
        </authorList>
    </citation>
    <scope>NUCLEOTIDE SEQUENCE [LARGE SCALE GENOMIC DNA]</scope>
    <source>
        <strain evidence="8 9">Bd21</strain>
    </source>
</reference>
<keyword evidence="10" id="KW-1185">Reference proteome</keyword>